<organism evidence="1 2">
    <name type="scientific">Bartonella vinsonii subsp. arupensis Pm136co</name>
    <dbReference type="NCBI Taxonomy" id="1094561"/>
    <lineage>
        <taxon>Bacteria</taxon>
        <taxon>Pseudomonadati</taxon>
        <taxon>Pseudomonadota</taxon>
        <taxon>Alphaproteobacteria</taxon>
        <taxon>Hyphomicrobiales</taxon>
        <taxon>Bartonellaceae</taxon>
        <taxon>Bartonella</taxon>
    </lineage>
</organism>
<proteinExistence type="predicted"/>
<reference evidence="1 2" key="1">
    <citation type="submission" date="2012-03" db="EMBL/GenBank/DDBJ databases">
        <title>The Genome Sequence of Bartonella vinsonii subsp. arupensis str. Pm136co.</title>
        <authorList>
            <consortium name="The Broad Institute Genome Sequencing Platform"/>
            <consortium name="The Broad Institute Genome Sequencing Center for Infectious Disease"/>
            <person name="Feldgarden M."/>
            <person name="Kirby J."/>
            <person name="Kosoy M."/>
            <person name="Birtles R."/>
            <person name="Probert W.S."/>
            <person name="Chiaraviglio L."/>
            <person name="Young S.K."/>
            <person name="Zeng Q."/>
            <person name="Gargeya S."/>
            <person name="Fitzgerald M."/>
            <person name="Haas B."/>
            <person name="Abouelleil A."/>
            <person name="Alvarado L."/>
            <person name="Arachchi H.M."/>
            <person name="Berlin A."/>
            <person name="Chapman S.B."/>
            <person name="Gearin G."/>
            <person name="Goldberg J."/>
            <person name="Griggs A."/>
            <person name="Gujja S."/>
            <person name="Hansen M."/>
            <person name="Heiman D."/>
            <person name="Howarth C."/>
            <person name="Larimer J."/>
            <person name="Lui A."/>
            <person name="MacDonald P.J.P."/>
            <person name="McCowen C."/>
            <person name="Montmayeur A."/>
            <person name="Murphy C."/>
            <person name="Neiman D."/>
            <person name="Pearson M."/>
            <person name="Priest M."/>
            <person name="Roberts A."/>
            <person name="Saif S."/>
            <person name="Shea T."/>
            <person name="Sisk P."/>
            <person name="Stolte C."/>
            <person name="Sykes S."/>
            <person name="Wortman J."/>
            <person name="Nusbaum C."/>
            <person name="Birren B."/>
        </authorList>
    </citation>
    <scope>NUCLEOTIDE SEQUENCE [LARGE SCALE GENOMIC DNA]</scope>
    <source>
        <strain evidence="1 2">Pm136co</strain>
    </source>
</reference>
<name>A0ABN0GQW6_BARVI</name>
<gene>
    <name evidence="1" type="ORF">MEI_00881</name>
</gene>
<dbReference type="EMBL" id="AIMH01000016">
    <property type="protein sequence ID" value="EJF98382.1"/>
    <property type="molecule type" value="Genomic_DNA"/>
</dbReference>
<dbReference type="Proteomes" id="UP000008948">
    <property type="component" value="Unassembled WGS sequence"/>
</dbReference>
<keyword evidence="2" id="KW-1185">Reference proteome</keyword>
<comment type="caution">
    <text evidence="1">The sequence shown here is derived from an EMBL/GenBank/DDBJ whole genome shotgun (WGS) entry which is preliminary data.</text>
</comment>
<sequence>MGVGMSGGGFIMNASRGVGSNMRGMVGANRSIYAS</sequence>
<protein>
    <submittedName>
        <fullName evidence="1">Uncharacterized protein</fullName>
    </submittedName>
</protein>
<accession>A0ABN0GQW6</accession>
<evidence type="ECO:0000313" key="1">
    <source>
        <dbReference type="EMBL" id="EJF98382.1"/>
    </source>
</evidence>
<evidence type="ECO:0000313" key="2">
    <source>
        <dbReference type="Proteomes" id="UP000008948"/>
    </source>
</evidence>